<evidence type="ECO:0000259" key="9">
    <source>
        <dbReference type="SMART" id="SM00478"/>
    </source>
</evidence>
<dbReference type="EMBL" id="CP023482">
    <property type="protein sequence ID" value="ATH95929.1"/>
    <property type="molecule type" value="Genomic_DNA"/>
</dbReference>
<dbReference type="InterPro" id="IPR003265">
    <property type="entry name" value="HhH-GPD_domain"/>
</dbReference>
<dbReference type="SMART" id="SM00478">
    <property type="entry name" value="ENDO3c"/>
    <property type="match status" value="1"/>
</dbReference>
<comment type="function">
    <text evidence="8">DNA repair enzyme that has both DNA N-glycosylase activity and AP-lyase activity. The DNA N-glycosylase activity releases various damaged pyrimidines from DNA by cleaving the N-glycosidic bond, leaving an AP (apurinic/apyrimidinic) site. The AP-lyase activity cleaves the phosphodiester bond 3' to the AP site by a beta-elimination, leaving a 3'-terminal unsaturated sugar and a product with a terminal 5'-phosphate.</text>
</comment>
<dbReference type="Pfam" id="PF00730">
    <property type="entry name" value="HhH-GPD"/>
    <property type="match status" value="1"/>
</dbReference>
<dbReference type="Gene3D" id="1.10.340.30">
    <property type="entry name" value="Hypothetical protein, domain 2"/>
    <property type="match status" value="1"/>
</dbReference>
<evidence type="ECO:0000256" key="6">
    <source>
        <dbReference type="ARBA" id="ARBA00023014"/>
    </source>
</evidence>
<feature type="binding site" evidence="8">
    <location>
        <position position="235"/>
    </location>
    <ligand>
        <name>[4Fe-4S] cluster</name>
        <dbReference type="ChEBI" id="CHEBI:49883"/>
    </ligand>
</feature>
<organism evidence="10 11">
    <name type="scientific">Dermabacter jinjuensis</name>
    <dbReference type="NCBI Taxonomy" id="1667168"/>
    <lineage>
        <taxon>Bacteria</taxon>
        <taxon>Bacillati</taxon>
        <taxon>Actinomycetota</taxon>
        <taxon>Actinomycetes</taxon>
        <taxon>Micrococcales</taxon>
        <taxon>Dermabacteraceae</taxon>
        <taxon>Dermabacter</taxon>
    </lineage>
</organism>
<dbReference type="HAMAP" id="MF_00942">
    <property type="entry name" value="Nth"/>
    <property type="match status" value="1"/>
</dbReference>
<name>A0ABM6PL50_9MICO</name>
<evidence type="ECO:0000256" key="2">
    <source>
        <dbReference type="ARBA" id="ARBA00022723"/>
    </source>
</evidence>
<dbReference type="Pfam" id="PF10576">
    <property type="entry name" value="EndIII_4Fe-2S"/>
    <property type="match status" value="1"/>
</dbReference>
<dbReference type="CDD" id="cd00056">
    <property type="entry name" value="ENDO3c"/>
    <property type="match status" value="1"/>
</dbReference>
<dbReference type="SUPFAM" id="SSF48150">
    <property type="entry name" value="DNA-glycosylase"/>
    <property type="match status" value="1"/>
</dbReference>
<keyword evidence="10" id="KW-0255">Endonuclease</keyword>
<evidence type="ECO:0000256" key="7">
    <source>
        <dbReference type="ARBA" id="ARBA00023295"/>
    </source>
</evidence>
<proteinExistence type="inferred from homology"/>
<evidence type="ECO:0000313" key="11">
    <source>
        <dbReference type="Proteomes" id="UP000815698"/>
    </source>
</evidence>
<keyword evidence="5 8" id="KW-0408">Iron</keyword>
<dbReference type="InterPro" id="IPR005759">
    <property type="entry name" value="Nth"/>
</dbReference>
<feature type="domain" description="HhH-GPD" evidence="9">
    <location>
        <begin position="70"/>
        <end position="223"/>
    </location>
</feature>
<evidence type="ECO:0000313" key="10">
    <source>
        <dbReference type="EMBL" id="ATH95929.1"/>
    </source>
</evidence>
<feature type="binding site" evidence="8">
    <location>
        <position position="244"/>
    </location>
    <ligand>
        <name>[4Fe-4S] cluster</name>
        <dbReference type="ChEBI" id="CHEBI:49883"/>
    </ligand>
</feature>
<dbReference type="PANTHER" id="PTHR10359">
    <property type="entry name" value="A/G-SPECIFIC ADENINE GLYCOSYLASE/ENDONUCLEASE III"/>
    <property type="match status" value="1"/>
</dbReference>
<dbReference type="Gene3D" id="1.10.1670.10">
    <property type="entry name" value="Helix-hairpin-Helix base-excision DNA repair enzymes (C-terminal)"/>
    <property type="match status" value="1"/>
</dbReference>
<keyword evidence="3 8" id="KW-0227">DNA damage</keyword>
<dbReference type="EC" id="4.2.99.18" evidence="8"/>
<keyword evidence="1 8" id="KW-0004">4Fe-4S</keyword>
<keyword evidence="6 8" id="KW-0411">Iron-sulfur</keyword>
<gene>
    <name evidence="8" type="primary">nth</name>
    <name evidence="10" type="ORF">COP05_01600</name>
</gene>
<keyword evidence="8" id="KW-0238">DNA-binding</keyword>
<dbReference type="GO" id="GO:0004519">
    <property type="term" value="F:endonuclease activity"/>
    <property type="evidence" value="ECO:0007669"/>
    <property type="project" value="UniProtKB-KW"/>
</dbReference>
<protein>
    <recommendedName>
        <fullName evidence="8">Endonuclease III</fullName>
        <ecNumber evidence="8">4.2.99.18</ecNumber>
    </recommendedName>
    <alternativeName>
        <fullName evidence="8">DNA-(apurinic or apyrimidinic site) lyase</fullName>
    </alternativeName>
</protein>
<sequence length="250" mass="27143">MTGPREFPKLPVLFLLGWTHVHNGSMNSGLKDHAVPAVKRVDEELAKLYPDARCELNFSSAFELLVATVLSAQTTDARVNSVTAELFKRWPSPEVMACAPEAEVEAVVRPLGMAGRRTAHVRELSARLAADFGGEVPDEQKALESLAGVGRKTAHVVRGTWFGHSLLTVDTHVGRLARRFGWSESSAPRTVEKDVVARAGADGCQDPVDLTMLSHRLIFHGRNLCTARKPACGECPLAALEVPCPSAFRD</sequence>
<keyword evidence="11" id="KW-1185">Reference proteome</keyword>
<keyword evidence="2 8" id="KW-0479">Metal-binding</keyword>
<dbReference type="PANTHER" id="PTHR10359:SF18">
    <property type="entry name" value="ENDONUCLEASE III"/>
    <property type="match status" value="1"/>
</dbReference>
<dbReference type="InterPro" id="IPR003651">
    <property type="entry name" value="Endonuclease3_FeS-loop_motif"/>
</dbReference>
<evidence type="ECO:0000256" key="8">
    <source>
        <dbReference type="HAMAP-Rule" id="MF_00942"/>
    </source>
</evidence>
<comment type="cofactor">
    <cofactor evidence="8">
        <name>[4Fe-4S] cluster</name>
        <dbReference type="ChEBI" id="CHEBI:49883"/>
    </cofactor>
    <text evidence="8">Binds 1 [4Fe-4S] cluster.</text>
</comment>
<accession>A0ABM6PL50</accession>
<comment type="catalytic activity">
    <reaction evidence="8">
        <text>2'-deoxyribonucleotide-(2'-deoxyribose 5'-phosphate)-2'-deoxyribonucleotide-DNA = a 3'-end 2'-deoxyribonucleotide-(2,3-dehydro-2,3-deoxyribose 5'-phosphate)-DNA + a 5'-end 5'-phospho-2'-deoxyribonucleoside-DNA + H(+)</text>
        <dbReference type="Rhea" id="RHEA:66592"/>
        <dbReference type="Rhea" id="RHEA-COMP:13180"/>
        <dbReference type="Rhea" id="RHEA-COMP:16897"/>
        <dbReference type="Rhea" id="RHEA-COMP:17067"/>
        <dbReference type="ChEBI" id="CHEBI:15378"/>
        <dbReference type="ChEBI" id="CHEBI:136412"/>
        <dbReference type="ChEBI" id="CHEBI:157695"/>
        <dbReference type="ChEBI" id="CHEBI:167181"/>
        <dbReference type="EC" id="4.2.99.18"/>
    </reaction>
</comment>
<evidence type="ECO:0000256" key="4">
    <source>
        <dbReference type="ARBA" id="ARBA00022801"/>
    </source>
</evidence>
<dbReference type="InterPro" id="IPR023170">
    <property type="entry name" value="HhH_base_excis_C"/>
</dbReference>
<comment type="similarity">
    <text evidence="8">Belongs to the Nth/MutY family.</text>
</comment>
<dbReference type="InterPro" id="IPR011257">
    <property type="entry name" value="DNA_glycosylase"/>
</dbReference>
<feature type="binding site" evidence="8">
    <location>
        <position position="232"/>
    </location>
    <ligand>
        <name>[4Fe-4S] cluster</name>
        <dbReference type="ChEBI" id="CHEBI:49883"/>
    </ligand>
</feature>
<evidence type="ECO:0000256" key="1">
    <source>
        <dbReference type="ARBA" id="ARBA00022485"/>
    </source>
</evidence>
<keyword evidence="8" id="KW-0234">DNA repair</keyword>
<keyword evidence="8" id="KW-0456">Lyase</keyword>
<evidence type="ECO:0000256" key="3">
    <source>
        <dbReference type="ARBA" id="ARBA00022763"/>
    </source>
</evidence>
<keyword evidence="10" id="KW-0540">Nuclease</keyword>
<feature type="binding site" evidence="8">
    <location>
        <position position="225"/>
    </location>
    <ligand>
        <name>[4Fe-4S] cluster</name>
        <dbReference type="ChEBI" id="CHEBI:49883"/>
    </ligand>
</feature>
<dbReference type="Proteomes" id="UP000815698">
    <property type="component" value="Chromosome"/>
</dbReference>
<evidence type="ECO:0000256" key="5">
    <source>
        <dbReference type="ARBA" id="ARBA00023004"/>
    </source>
</evidence>
<keyword evidence="7 8" id="KW-0326">Glycosidase</keyword>
<reference evidence="10 11" key="1">
    <citation type="journal article" date="2016" name="Int. J. Syst. Evol. Microbiol.">
        <title>Dermabacter jinjuensis sp. nov., a novel species of the genus Dermabacter isolated from a clinical specimen.</title>
        <authorList>
            <person name="Park Y.K."/>
            <person name="Lee K.M."/>
            <person name="Lee W.K."/>
            <person name="Cho M.J."/>
            <person name="Lee H.S."/>
            <person name="Cho Y.G."/>
            <person name="Lee Y.C."/>
            <person name="Lee W.K."/>
            <person name="Seong W.K."/>
            <person name="Hwang K.J."/>
        </authorList>
    </citation>
    <scope>NUCLEOTIDE SEQUENCE [LARGE SCALE GENOMIC DNA]</scope>
    <source>
        <strain evidence="10 11">32T</strain>
    </source>
</reference>
<keyword evidence="4 8" id="KW-0378">Hydrolase</keyword>